<feature type="chain" id="PRO_5004835646" description="ASST-domain-containing protein" evidence="2">
    <location>
        <begin position="19"/>
        <end position="555"/>
    </location>
</feature>
<dbReference type="EMBL" id="KI912114">
    <property type="protein sequence ID" value="ETS78826.1"/>
    <property type="molecule type" value="Genomic_DNA"/>
</dbReference>
<organism evidence="3 4">
    <name type="scientific">Pestalotiopsis fici (strain W106-1 / CGMCC3.15140)</name>
    <dbReference type="NCBI Taxonomy" id="1229662"/>
    <lineage>
        <taxon>Eukaryota</taxon>
        <taxon>Fungi</taxon>
        <taxon>Dikarya</taxon>
        <taxon>Ascomycota</taxon>
        <taxon>Pezizomycotina</taxon>
        <taxon>Sordariomycetes</taxon>
        <taxon>Xylariomycetidae</taxon>
        <taxon>Amphisphaeriales</taxon>
        <taxon>Sporocadaceae</taxon>
        <taxon>Pestalotiopsis</taxon>
    </lineage>
</organism>
<dbReference type="GeneID" id="19273692"/>
<dbReference type="HOGENOM" id="CLU_018249_0_1_1"/>
<sequence length="555" mass="61845">MRLLSSLLSLALAWSTSASVVADNSYLYDWGVYGAYPRNHYKSFDSASPYPNVLNSDPRCDDGYLFIEPRGSSVAKPGPVILDKTGNLIWTEQKWGQAMDVKVQNYQGSDYITFWTGSDNGTFGSGNYLMIDSSYQIYKNFSAAGTLHGDLHEFRITKNGTALLTAYELKPTDLSALGVDGEGWIYDSLFQEVDIATGELLFQWRASDHLPVTESFSPIQNHGHDIKNAWDYMHINSVDKNDDGNYLISLRYGCMLLCISPTDGIVWRLGGKNNSFKDLTPGNAATNFAWQHHAMWHENSTMVSVFDNGAFDKLIHTAEFSRGLLISLDYHDMTANLVQDFVAPQRFLAPSQGSVQLLPDGNVLVGWGHTPAFTEFSASGEVLCDMHVGATRIASLGRSKNYRTFKYSWVGRPTTPPSVVMSSRENAVYVSWNGATEVERWVLEASDSNAEDAKFFQIGGATKEQFETKIHVPRDADDFLRVGAIDKQGNVLGYSVVLDKRSEEVAGSKTETILAGIICISFVLFLWRFRGAMRTSFYRITQGVFGTRYKKLPQS</sequence>
<dbReference type="RefSeq" id="XP_007835451.1">
    <property type="nucleotide sequence ID" value="XM_007837260.1"/>
</dbReference>
<keyword evidence="1" id="KW-0472">Membrane</keyword>
<dbReference type="Proteomes" id="UP000030651">
    <property type="component" value="Unassembled WGS sequence"/>
</dbReference>
<reference evidence="4" key="1">
    <citation type="journal article" date="2015" name="BMC Genomics">
        <title>Genomic and transcriptomic analysis of the endophytic fungus Pestalotiopsis fici reveals its lifestyle and high potential for synthesis of natural products.</title>
        <authorList>
            <person name="Wang X."/>
            <person name="Zhang X."/>
            <person name="Liu L."/>
            <person name="Xiang M."/>
            <person name="Wang W."/>
            <person name="Sun X."/>
            <person name="Che Y."/>
            <person name="Guo L."/>
            <person name="Liu G."/>
            <person name="Guo L."/>
            <person name="Wang C."/>
            <person name="Yin W.B."/>
            <person name="Stadler M."/>
            <person name="Zhang X."/>
            <person name="Liu X."/>
        </authorList>
    </citation>
    <scope>NUCLEOTIDE SEQUENCE [LARGE SCALE GENOMIC DNA]</scope>
    <source>
        <strain evidence="4">W106-1 / CGMCC3.15140</strain>
    </source>
</reference>
<keyword evidence="1" id="KW-0812">Transmembrane</keyword>
<dbReference type="OMA" id="GRGSWYM"/>
<dbReference type="InParanoid" id="W3X0Z6"/>
<dbReference type="InterPro" id="IPR039535">
    <property type="entry name" value="ASST-like"/>
</dbReference>
<keyword evidence="2" id="KW-0732">Signal</keyword>
<accession>W3X0Z6</accession>
<protein>
    <recommendedName>
        <fullName evidence="5">ASST-domain-containing protein</fullName>
    </recommendedName>
</protein>
<dbReference type="STRING" id="1229662.W3X0Z6"/>
<keyword evidence="1" id="KW-1133">Transmembrane helix</keyword>
<evidence type="ECO:0000313" key="3">
    <source>
        <dbReference type="EMBL" id="ETS78826.1"/>
    </source>
</evidence>
<evidence type="ECO:0000256" key="2">
    <source>
        <dbReference type="SAM" id="SignalP"/>
    </source>
</evidence>
<gene>
    <name evidence="3" type="ORF">PFICI_08679</name>
</gene>
<evidence type="ECO:0000256" key="1">
    <source>
        <dbReference type="SAM" id="Phobius"/>
    </source>
</evidence>
<name>W3X0Z6_PESFW</name>
<feature type="transmembrane region" description="Helical" evidence="1">
    <location>
        <begin position="512"/>
        <end position="529"/>
    </location>
</feature>
<proteinExistence type="predicted"/>
<dbReference type="OrthoDB" id="5427350at2759"/>
<dbReference type="AlphaFoldDB" id="W3X0Z6"/>
<dbReference type="Pfam" id="PF14269">
    <property type="entry name" value="Arylsulfotran_2"/>
    <property type="match status" value="1"/>
</dbReference>
<dbReference type="PANTHER" id="PTHR35340:SF5">
    <property type="entry name" value="ASST-DOMAIN-CONTAINING PROTEIN"/>
    <property type="match status" value="1"/>
</dbReference>
<dbReference type="KEGG" id="pfy:PFICI_08679"/>
<evidence type="ECO:0008006" key="5">
    <source>
        <dbReference type="Google" id="ProtNLM"/>
    </source>
</evidence>
<dbReference type="eggNOG" id="ENOG502QPU9">
    <property type="taxonomic scope" value="Eukaryota"/>
</dbReference>
<evidence type="ECO:0000313" key="4">
    <source>
        <dbReference type="Proteomes" id="UP000030651"/>
    </source>
</evidence>
<dbReference type="InterPro" id="IPR053143">
    <property type="entry name" value="Arylsulfate_ST"/>
</dbReference>
<dbReference type="PANTHER" id="PTHR35340">
    <property type="entry name" value="PQQ ENZYME REPEAT PROTEIN-RELATED"/>
    <property type="match status" value="1"/>
</dbReference>
<feature type="signal peptide" evidence="2">
    <location>
        <begin position="1"/>
        <end position="18"/>
    </location>
</feature>
<keyword evidence="4" id="KW-1185">Reference proteome</keyword>